<name>A0ACB5SQD6_9PEZI</name>
<dbReference type="EMBL" id="BSXG01000166">
    <property type="protein sequence ID" value="GME50629.1"/>
    <property type="molecule type" value="Genomic_DNA"/>
</dbReference>
<evidence type="ECO:0000313" key="1">
    <source>
        <dbReference type="EMBL" id="GME50629.1"/>
    </source>
</evidence>
<gene>
    <name evidence="1" type="primary">g6632</name>
    <name evidence="1" type="ORF">NpPPO83_00006632</name>
</gene>
<accession>A0ACB5SQD6</accession>
<dbReference type="Proteomes" id="UP001165186">
    <property type="component" value="Unassembled WGS sequence"/>
</dbReference>
<reference evidence="1" key="1">
    <citation type="submission" date="2024-09" db="EMBL/GenBank/DDBJ databases">
        <title>Draft Genome Sequences of Neofusicoccum parvum.</title>
        <authorList>
            <person name="Ashida A."/>
            <person name="Camagna M."/>
            <person name="Tanaka A."/>
            <person name="Takemoto D."/>
        </authorList>
    </citation>
    <scope>NUCLEOTIDE SEQUENCE</scope>
    <source>
        <strain evidence="1">PPO83</strain>
    </source>
</reference>
<keyword evidence="2" id="KW-1185">Reference proteome</keyword>
<organism evidence="1 2">
    <name type="scientific">Neofusicoccum parvum</name>
    <dbReference type="NCBI Taxonomy" id="310453"/>
    <lineage>
        <taxon>Eukaryota</taxon>
        <taxon>Fungi</taxon>
        <taxon>Dikarya</taxon>
        <taxon>Ascomycota</taxon>
        <taxon>Pezizomycotina</taxon>
        <taxon>Dothideomycetes</taxon>
        <taxon>Dothideomycetes incertae sedis</taxon>
        <taxon>Botryosphaeriales</taxon>
        <taxon>Botryosphaeriaceae</taxon>
        <taxon>Neofusicoccum</taxon>
    </lineage>
</organism>
<comment type="caution">
    <text evidence="1">The sequence shown here is derived from an EMBL/GenBank/DDBJ whole genome shotgun (WGS) entry which is preliminary data.</text>
</comment>
<evidence type="ECO:0000313" key="2">
    <source>
        <dbReference type="Proteomes" id="UP001165186"/>
    </source>
</evidence>
<protein>
    <submittedName>
        <fullName evidence="1">Short-chain dehydrogenase/reductase SDR</fullName>
    </submittedName>
</protein>
<sequence length="272" mass="27595">MPAPAPAPAPKLSTQTLLVIGGTSGIGLAVAHLALANSIAHVTISGSNPTRLAAALASLRASDPAADLTSRTSGHVCDLSSPATTEHNLRALLAATVAANGAGTLDHVVFTAGDALAVVPVADLTVAALHAAGAVRFVAPLLLAKLLPAYAAPGHASSLTLTGGVNGQRPAPGWTVPAAYGNALRGVVRGLAVDLKPLRVNLVEPGAVETPLWDRFAVEGVEREAFRRRWAERTTVGRVGAPEDTAEAYLYLMKDHFAAGSVVSSNGGTLLV</sequence>
<proteinExistence type="predicted"/>